<dbReference type="EMBL" id="PDND01000069">
    <property type="protein sequence ID" value="PGH33221.1"/>
    <property type="molecule type" value="Genomic_DNA"/>
</dbReference>
<accession>A0A2B7ZIN4</accession>
<organism evidence="2 3">
    <name type="scientific">[Emmonsia] crescens</name>
    <dbReference type="NCBI Taxonomy" id="73230"/>
    <lineage>
        <taxon>Eukaryota</taxon>
        <taxon>Fungi</taxon>
        <taxon>Dikarya</taxon>
        <taxon>Ascomycota</taxon>
        <taxon>Pezizomycotina</taxon>
        <taxon>Eurotiomycetes</taxon>
        <taxon>Eurotiomycetidae</taxon>
        <taxon>Onygenales</taxon>
        <taxon>Ajellomycetaceae</taxon>
        <taxon>Emergomyces</taxon>
    </lineage>
</organism>
<dbReference type="Proteomes" id="UP000226031">
    <property type="component" value="Unassembled WGS sequence"/>
</dbReference>
<proteinExistence type="predicted"/>
<keyword evidence="3" id="KW-1185">Reference proteome</keyword>
<sequence length="70" mass="7888">MFRTGVLIVQHPLSPDNIHLTATQAEELQTELAEALKVQEIIDSLSEEEGNMQKLSSVRGSRRTKKQLDQ</sequence>
<protein>
    <submittedName>
        <fullName evidence="2">Uncharacterized protein</fullName>
    </submittedName>
</protein>
<dbReference type="AlphaFoldDB" id="A0A2B7ZIN4"/>
<evidence type="ECO:0000313" key="2">
    <source>
        <dbReference type="EMBL" id="PGH33221.1"/>
    </source>
</evidence>
<feature type="compositionally biased region" description="Basic residues" evidence="1">
    <location>
        <begin position="60"/>
        <end position="70"/>
    </location>
</feature>
<feature type="region of interest" description="Disordered" evidence="1">
    <location>
        <begin position="49"/>
        <end position="70"/>
    </location>
</feature>
<name>A0A2B7ZIN4_9EURO</name>
<reference evidence="2 3" key="1">
    <citation type="submission" date="2017-10" db="EMBL/GenBank/DDBJ databases">
        <title>Comparative genomics in systemic dimorphic fungi from Ajellomycetaceae.</title>
        <authorList>
            <person name="Munoz J.F."/>
            <person name="Mcewen J.G."/>
            <person name="Clay O.K."/>
            <person name="Cuomo C.A."/>
        </authorList>
    </citation>
    <scope>NUCLEOTIDE SEQUENCE [LARGE SCALE GENOMIC DNA]</scope>
    <source>
        <strain evidence="2 3">UAMH4076</strain>
    </source>
</reference>
<evidence type="ECO:0000256" key="1">
    <source>
        <dbReference type="SAM" id="MobiDB-lite"/>
    </source>
</evidence>
<comment type="caution">
    <text evidence="2">The sequence shown here is derived from an EMBL/GenBank/DDBJ whole genome shotgun (WGS) entry which is preliminary data.</text>
</comment>
<evidence type="ECO:0000313" key="3">
    <source>
        <dbReference type="Proteomes" id="UP000226031"/>
    </source>
</evidence>
<gene>
    <name evidence="2" type="ORF">GX50_03983</name>
</gene>